<sequence>MNNDFVERLKTLIDHYELSPSLFADRIGMQRSSISHLLNGRNRPSLDFVMKVIKTFPEVNIYWLLNGKGSFPGQSKNGGDEDNIEASPLPPKKISISEGKKPIRIVVFYEDGTFEDFEPKK</sequence>
<organism evidence="3 4">
    <name type="scientific">Flagellimonas lutaonensis</name>
    <dbReference type="NCBI Taxonomy" id="516051"/>
    <lineage>
        <taxon>Bacteria</taxon>
        <taxon>Pseudomonadati</taxon>
        <taxon>Bacteroidota</taxon>
        <taxon>Flavobacteriia</taxon>
        <taxon>Flavobacteriales</taxon>
        <taxon>Flavobacteriaceae</taxon>
        <taxon>Flagellimonas</taxon>
    </lineage>
</organism>
<dbReference type="PROSITE" id="PS50943">
    <property type="entry name" value="HTH_CROC1"/>
    <property type="match status" value="1"/>
</dbReference>
<dbReference type="KEGG" id="mlt:VC82_2725"/>
<dbReference type="Proteomes" id="UP000032726">
    <property type="component" value="Chromosome"/>
</dbReference>
<feature type="region of interest" description="Disordered" evidence="1">
    <location>
        <begin position="73"/>
        <end position="95"/>
    </location>
</feature>
<evidence type="ECO:0000313" key="4">
    <source>
        <dbReference type="Proteomes" id="UP000032726"/>
    </source>
</evidence>
<dbReference type="HOGENOM" id="CLU_105312_0_0_10"/>
<keyword evidence="4" id="KW-1185">Reference proteome</keyword>
<dbReference type="RefSeq" id="WP_045803460.1">
    <property type="nucleotide sequence ID" value="NZ_CP011071.1"/>
</dbReference>
<dbReference type="Gene3D" id="1.10.260.40">
    <property type="entry name" value="lambda repressor-like DNA-binding domains"/>
    <property type="match status" value="1"/>
</dbReference>
<protein>
    <submittedName>
        <fullName evidence="3">DNA-binding protein</fullName>
    </submittedName>
</protein>
<dbReference type="SUPFAM" id="SSF47413">
    <property type="entry name" value="lambda repressor-like DNA-binding domains"/>
    <property type="match status" value="1"/>
</dbReference>
<evidence type="ECO:0000256" key="1">
    <source>
        <dbReference type="SAM" id="MobiDB-lite"/>
    </source>
</evidence>
<reference evidence="3 4" key="1">
    <citation type="submission" date="2015-03" db="EMBL/GenBank/DDBJ databases">
        <title>Complete genome sequence of Muricauda lutaonensis CC-HSB-11T, isolated from a coastal hot spring.</title>
        <authorList>
            <person name="Kim K.M."/>
        </authorList>
    </citation>
    <scope>NUCLEOTIDE SEQUENCE [LARGE SCALE GENOMIC DNA]</scope>
    <source>
        <strain evidence="3 4">CC-HSB-11</strain>
    </source>
</reference>
<dbReference type="AlphaFoldDB" id="A0A0D5YWQ1"/>
<dbReference type="GO" id="GO:0003677">
    <property type="term" value="F:DNA binding"/>
    <property type="evidence" value="ECO:0007669"/>
    <property type="project" value="UniProtKB-KW"/>
</dbReference>
<accession>A0A0D5YWQ1</accession>
<dbReference type="CDD" id="cd00093">
    <property type="entry name" value="HTH_XRE"/>
    <property type="match status" value="1"/>
</dbReference>
<dbReference type="EMBL" id="CP011071">
    <property type="protein sequence ID" value="AKA36283.1"/>
    <property type="molecule type" value="Genomic_DNA"/>
</dbReference>
<feature type="domain" description="HTH cro/C1-type" evidence="2">
    <location>
        <begin position="9"/>
        <end position="64"/>
    </location>
</feature>
<dbReference type="STRING" id="516051.VC82_2725"/>
<dbReference type="InterPro" id="IPR010982">
    <property type="entry name" value="Lambda_DNA-bd_dom_sf"/>
</dbReference>
<evidence type="ECO:0000313" key="3">
    <source>
        <dbReference type="EMBL" id="AKA36283.1"/>
    </source>
</evidence>
<dbReference type="InterPro" id="IPR001387">
    <property type="entry name" value="Cro/C1-type_HTH"/>
</dbReference>
<proteinExistence type="predicted"/>
<dbReference type="SMART" id="SM00530">
    <property type="entry name" value="HTH_XRE"/>
    <property type="match status" value="1"/>
</dbReference>
<evidence type="ECO:0000259" key="2">
    <source>
        <dbReference type="PROSITE" id="PS50943"/>
    </source>
</evidence>
<name>A0A0D5YWQ1_9FLAO</name>
<dbReference type="Pfam" id="PF01381">
    <property type="entry name" value="HTH_3"/>
    <property type="match status" value="1"/>
</dbReference>
<keyword evidence="3" id="KW-0238">DNA-binding</keyword>
<gene>
    <name evidence="3" type="ORF">VC82_2725</name>
</gene>